<evidence type="ECO:0000313" key="9">
    <source>
        <dbReference type="Proteomes" id="UP001295684"/>
    </source>
</evidence>
<dbReference type="InterPro" id="IPR000719">
    <property type="entry name" value="Prot_kinase_dom"/>
</dbReference>
<gene>
    <name evidence="8" type="ORF">ECRASSUSDP1_LOCUS15658</name>
</gene>
<evidence type="ECO:0000259" key="7">
    <source>
        <dbReference type="PROSITE" id="PS50011"/>
    </source>
</evidence>
<dbReference type="GO" id="GO:0005524">
    <property type="term" value="F:ATP binding"/>
    <property type="evidence" value="ECO:0007669"/>
    <property type="project" value="UniProtKB-KW"/>
</dbReference>
<dbReference type="GO" id="GO:0005952">
    <property type="term" value="C:cAMP-dependent protein kinase complex"/>
    <property type="evidence" value="ECO:0007669"/>
    <property type="project" value="TreeGrafter"/>
</dbReference>
<keyword evidence="9" id="KW-1185">Reference proteome</keyword>
<dbReference type="InterPro" id="IPR011009">
    <property type="entry name" value="Kinase-like_dom_sf"/>
</dbReference>
<keyword evidence="2" id="KW-0808">Transferase</keyword>
<evidence type="ECO:0000256" key="4">
    <source>
        <dbReference type="ARBA" id="ARBA00022777"/>
    </source>
</evidence>
<evidence type="ECO:0000256" key="6">
    <source>
        <dbReference type="SAM" id="MobiDB-lite"/>
    </source>
</evidence>
<dbReference type="EMBL" id="CAMPGE010015699">
    <property type="protein sequence ID" value="CAI2374306.1"/>
    <property type="molecule type" value="Genomic_DNA"/>
</dbReference>
<keyword evidence="3" id="KW-0547">Nucleotide-binding</keyword>
<protein>
    <recommendedName>
        <fullName evidence="7">Protein kinase domain-containing protein</fullName>
    </recommendedName>
</protein>
<dbReference type="PANTHER" id="PTHR24353:SF37">
    <property type="entry name" value="CAMP-DEPENDENT PROTEIN KINASE CATALYTIC SUBUNIT PRKX"/>
    <property type="match status" value="1"/>
</dbReference>
<keyword evidence="1" id="KW-0723">Serine/threonine-protein kinase</keyword>
<accession>A0AAD1XK69</accession>
<keyword evidence="5" id="KW-0067">ATP-binding</keyword>
<dbReference type="SMART" id="SM00220">
    <property type="entry name" value="S_TKc"/>
    <property type="match status" value="1"/>
</dbReference>
<dbReference type="Pfam" id="PF00069">
    <property type="entry name" value="Pkinase"/>
    <property type="match status" value="1"/>
</dbReference>
<organism evidence="8 9">
    <name type="scientific">Euplotes crassus</name>
    <dbReference type="NCBI Taxonomy" id="5936"/>
    <lineage>
        <taxon>Eukaryota</taxon>
        <taxon>Sar</taxon>
        <taxon>Alveolata</taxon>
        <taxon>Ciliophora</taxon>
        <taxon>Intramacronucleata</taxon>
        <taxon>Spirotrichea</taxon>
        <taxon>Hypotrichia</taxon>
        <taxon>Euplotida</taxon>
        <taxon>Euplotidae</taxon>
        <taxon>Moneuplotes</taxon>
    </lineage>
</organism>
<dbReference type="Gene3D" id="1.10.510.10">
    <property type="entry name" value="Transferase(Phosphotransferase) domain 1"/>
    <property type="match status" value="1"/>
</dbReference>
<evidence type="ECO:0000313" key="8">
    <source>
        <dbReference type="EMBL" id="CAI2374306.1"/>
    </source>
</evidence>
<evidence type="ECO:0000256" key="1">
    <source>
        <dbReference type="ARBA" id="ARBA00022527"/>
    </source>
</evidence>
<evidence type="ECO:0000256" key="3">
    <source>
        <dbReference type="ARBA" id="ARBA00022741"/>
    </source>
</evidence>
<dbReference type="AlphaFoldDB" id="A0AAD1XK69"/>
<dbReference type="Proteomes" id="UP001295684">
    <property type="component" value="Unassembled WGS sequence"/>
</dbReference>
<dbReference type="GO" id="GO:0004691">
    <property type="term" value="F:cAMP-dependent protein kinase activity"/>
    <property type="evidence" value="ECO:0007669"/>
    <property type="project" value="TreeGrafter"/>
</dbReference>
<sequence>MTSELHSVLDLLEESVLPRKRNPEDISSQNIEKAEIIKTKQVDHIMNENNILASIDHPFIISMDSFTQDDKHLSLVIEFVRECEMFTYCRGIGKFDAKKPSSTHSKSHRCLNTFTNILIDNLGYLKLTDFRFTKIVELRNYILSGTLEYLALEMLLNKGHGTPEDWCTSRIILNEIIACIDPFSDKDPMLNLPKDSERKSCSFQEVQQIEEKSKCYQGSQVLQWLNCSQLLKKEVDPPYILPTKREGGPGCFPPYPDSDTEPLAVKESEDPFLYW</sequence>
<reference evidence="8" key="1">
    <citation type="submission" date="2023-07" db="EMBL/GenBank/DDBJ databases">
        <authorList>
            <consortium name="AG Swart"/>
            <person name="Singh M."/>
            <person name="Singh A."/>
            <person name="Seah K."/>
            <person name="Emmerich C."/>
        </authorList>
    </citation>
    <scope>NUCLEOTIDE SEQUENCE</scope>
    <source>
        <strain evidence="8">DP1</strain>
    </source>
</reference>
<comment type="caution">
    <text evidence="8">The sequence shown here is derived from an EMBL/GenBank/DDBJ whole genome shotgun (WGS) entry which is preliminary data.</text>
</comment>
<evidence type="ECO:0000256" key="5">
    <source>
        <dbReference type="ARBA" id="ARBA00022840"/>
    </source>
</evidence>
<keyword evidence="4" id="KW-0418">Kinase</keyword>
<name>A0AAD1XK69_EUPCR</name>
<feature type="region of interest" description="Disordered" evidence="6">
    <location>
        <begin position="246"/>
        <end position="275"/>
    </location>
</feature>
<dbReference type="SUPFAM" id="SSF56112">
    <property type="entry name" value="Protein kinase-like (PK-like)"/>
    <property type="match status" value="1"/>
</dbReference>
<evidence type="ECO:0000256" key="2">
    <source>
        <dbReference type="ARBA" id="ARBA00022679"/>
    </source>
</evidence>
<dbReference type="PANTHER" id="PTHR24353">
    <property type="entry name" value="CYCLIC NUCLEOTIDE-DEPENDENT PROTEIN KINASE"/>
    <property type="match status" value="1"/>
</dbReference>
<feature type="domain" description="Protein kinase" evidence="7">
    <location>
        <begin position="1"/>
        <end position="275"/>
    </location>
</feature>
<dbReference type="PROSITE" id="PS50011">
    <property type="entry name" value="PROTEIN_KINASE_DOM"/>
    <property type="match status" value="1"/>
</dbReference>
<dbReference type="Gene3D" id="3.30.200.20">
    <property type="entry name" value="Phosphorylase Kinase, domain 1"/>
    <property type="match status" value="1"/>
</dbReference>
<proteinExistence type="predicted"/>